<evidence type="ECO:0000313" key="12">
    <source>
        <dbReference type="Proteomes" id="UP000514720"/>
    </source>
</evidence>
<comment type="catalytic activity">
    <reaction evidence="7">
        <text>nicotinate beta-D-ribonucleotide + CO2 + diphosphate = quinolinate + 5-phospho-alpha-D-ribose 1-diphosphate + 2 H(+)</text>
        <dbReference type="Rhea" id="RHEA:12733"/>
        <dbReference type="ChEBI" id="CHEBI:15378"/>
        <dbReference type="ChEBI" id="CHEBI:16526"/>
        <dbReference type="ChEBI" id="CHEBI:29959"/>
        <dbReference type="ChEBI" id="CHEBI:33019"/>
        <dbReference type="ChEBI" id="CHEBI:57502"/>
        <dbReference type="ChEBI" id="CHEBI:58017"/>
        <dbReference type="EC" id="2.4.2.19"/>
    </reaction>
</comment>
<evidence type="ECO:0000256" key="5">
    <source>
        <dbReference type="ARBA" id="ARBA00022676"/>
    </source>
</evidence>
<evidence type="ECO:0000256" key="6">
    <source>
        <dbReference type="ARBA" id="ARBA00022679"/>
    </source>
</evidence>
<dbReference type="GO" id="GO:0005737">
    <property type="term" value="C:cytoplasm"/>
    <property type="evidence" value="ECO:0007669"/>
    <property type="project" value="TreeGrafter"/>
</dbReference>
<dbReference type="Proteomes" id="UP000514720">
    <property type="component" value="Chromosome"/>
</dbReference>
<evidence type="ECO:0000256" key="7">
    <source>
        <dbReference type="ARBA" id="ARBA00047445"/>
    </source>
</evidence>
<evidence type="ECO:0000313" key="11">
    <source>
        <dbReference type="EMBL" id="QMS85896.1"/>
    </source>
</evidence>
<keyword evidence="6 8" id="KW-0808">Transferase</keyword>
<protein>
    <recommendedName>
        <fullName evidence="3">nicotinate-nucleotide diphosphorylase (carboxylating)</fullName>
        <ecNumber evidence="3">2.4.2.19</ecNumber>
    </recommendedName>
</protein>
<keyword evidence="4" id="KW-0662">Pyridine nucleotide biosynthesis</keyword>
<dbReference type="InterPro" id="IPR027277">
    <property type="entry name" value="NadC/ModD"/>
</dbReference>
<dbReference type="AlphaFoldDB" id="A0A7L7KUH6"/>
<dbReference type="InterPro" id="IPR036068">
    <property type="entry name" value="Nicotinate_pribotase-like_C"/>
</dbReference>
<dbReference type="SUPFAM" id="SSF54675">
    <property type="entry name" value="Nicotinate/Quinolinate PRTase N-terminal domain-like"/>
    <property type="match status" value="1"/>
</dbReference>
<dbReference type="Pfam" id="PF02749">
    <property type="entry name" value="QRPTase_N"/>
    <property type="match status" value="1"/>
</dbReference>
<sequence>MNNKIQSFLERVIGEDLGQGDITTDHVLESEMCEAIIIAHETGVVSGIDIVQQLYDMLDQSIYIKVLNPDGSFVENGDIIAILSGSLKSILHGKTIALNILRHMGGIASVVSKYVQLIEHTDAKILDTRQTTPGIRHLERQAVIDGGGINHAVNLHDIAVITQDHSVSNRTIIDMVNQIKNQIDHNVIIEVQVTSIASFVEAQQSACDMIMLYHMTLEDMKVCIENNTQNKVLEARINYDKDTLITLGEWGVHFISIDQFIASSNGLDIEIKINT</sequence>
<comment type="pathway">
    <text evidence="1">Cofactor biosynthesis; NAD(+) biosynthesis; nicotinate D-ribonucleotide from quinolinate: step 1/1.</text>
</comment>
<dbReference type="EMBL" id="CP048914">
    <property type="protein sequence ID" value="QMS85896.1"/>
    <property type="molecule type" value="Genomic_DNA"/>
</dbReference>
<dbReference type="InterPro" id="IPR022412">
    <property type="entry name" value="Quinolinate_PRibosylTrfase_N"/>
</dbReference>
<dbReference type="EC" id="2.4.2.19" evidence="3"/>
<evidence type="ECO:0000256" key="2">
    <source>
        <dbReference type="ARBA" id="ARBA00009400"/>
    </source>
</evidence>
<dbReference type="InterPro" id="IPR013785">
    <property type="entry name" value="Aldolase_TIM"/>
</dbReference>
<dbReference type="Gene3D" id="3.90.1170.20">
    <property type="entry name" value="Quinolinate phosphoribosyl transferase, N-terminal domain"/>
    <property type="match status" value="1"/>
</dbReference>
<dbReference type="InterPro" id="IPR002638">
    <property type="entry name" value="Quinolinate_PRibosylTrfase_C"/>
</dbReference>
<evidence type="ECO:0000259" key="9">
    <source>
        <dbReference type="Pfam" id="PF01729"/>
    </source>
</evidence>
<dbReference type="PIRSF" id="PIRSF006250">
    <property type="entry name" value="NadC_ModD"/>
    <property type="match status" value="1"/>
</dbReference>
<accession>A0A7L7KUH6</accession>
<feature type="domain" description="Quinolinate phosphoribosyl transferase N-terminal" evidence="10">
    <location>
        <begin position="21"/>
        <end position="104"/>
    </location>
</feature>
<reference evidence="11 12" key="1">
    <citation type="submission" date="2020-02" db="EMBL/GenBank/DDBJ databases">
        <authorList>
            <person name="Zheng R.K."/>
            <person name="Sun C.M."/>
        </authorList>
    </citation>
    <scope>NUCLEOTIDE SEQUENCE [LARGE SCALE GENOMIC DNA]</scope>
    <source>
        <strain evidence="12">zrk13</strain>
    </source>
</reference>
<dbReference type="GO" id="GO:0009435">
    <property type="term" value="P:NAD+ biosynthetic process"/>
    <property type="evidence" value="ECO:0007669"/>
    <property type="project" value="InterPro"/>
</dbReference>
<gene>
    <name evidence="11" type="ORF">G4Z02_09090</name>
</gene>
<organism evidence="11 12">
    <name type="scientific">Candidatus Xianfuyuplasma coldseepsis</name>
    <dbReference type="NCBI Taxonomy" id="2782163"/>
    <lineage>
        <taxon>Bacteria</taxon>
        <taxon>Bacillati</taxon>
        <taxon>Mycoplasmatota</taxon>
        <taxon>Mollicutes</taxon>
        <taxon>Candidatus Izemoplasmatales</taxon>
        <taxon>Candidatus Izemoplasmataceae</taxon>
        <taxon>Candidatus Xianfuyuplasma</taxon>
    </lineage>
</organism>
<evidence type="ECO:0000259" key="10">
    <source>
        <dbReference type="Pfam" id="PF02749"/>
    </source>
</evidence>
<proteinExistence type="inferred from homology"/>
<dbReference type="GO" id="GO:0034213">
    <property type="term" value="P:quinolinate catabolic process"/>
    <property type="evidence" value="ECO:0007669"/>
    <property type="project" value="TreeGrafter"/>
</dbReference>
<keyword evidence="5 8" id="KW-0328">Glycosyltransferase</keyword>
<evidence type="ECO:0000256" key="4">
    <source>
        <dbReference type="ARBA" id="ARBA00022642"/>
    </source>
</evidence>
<dbReference type="PANTHER" id="PTHR32179">
    <property type="entry name" value="NICOTINATE-NUCLEOTIDE PYROPHOSPHORYLASE [CARBOXYLATING]"/>
    <property type="match status" value="1"/>
</dbReference>
<feature type="domain" description="Quinolinate phosphoribosyl transferase C-terminal" evidence="9">
    <location>
        <begin position="107"/>
        <end position="272"/>
    </location>
</feature>
<dbReference type="KEGG" id="xcl:G4Z02_09090"/>
<dbReference type="FunFam" id="3.90.1170.20:FF:000001">
    <property type="entry name" value="Nicotinate-nucleotide diphosphorylase (Carboxylating)"/>
    <property type="match status" value="1"/>
</dbReference>
<evidence type="ECO:0000256" key="8">
    <source>
        <dbReference type="PIRNR" id="PIRNR006250"/>
    </source>
</evidence>
<name>A0A7L7KUH6_9MOLU</name>
<dbReference type="GO" id="GO:0004514">
    <property type="term" value="F:nicotinate-nucleotide diphosphorylase (carboxylating) activity"/>
    <property type="evidence" value="ECO:0007669"/>
    <property type="project" value="UniProtKB-EC"/>
</dbReference>
<evidence type="ECO:0000256" key="1">
    <source>
        <dbReference type="ARBA" id="ARBA00004893"/>
    </source>
</evidence>
<dbReference type="RefSeq" id="WP_258877708.1">
    <property type="nucleotide sequence ID" value="NZ_CP048914.1"/>
</dbReference>
<dbReference type="SUPFAM" id="SSF51690">
    <property type="entry name" value="Nicotinate/Quinolinate PRTase C-terminal domain-like"/>
    <property type="match status" value="1"/>
</dbReference>
<dbReference type="Gene3D" id="3.20.20.70">
    <property type="entry name" value="Aldolase class I"/>
    <property type="match status" value="1"/>
</dbReference>
<keyword evidence="12" id="KW-1185">Reference proteome</keyword>
<dbReference type="Pfam" id="PF01729">
    <property type="entry name" value="QRPTase_C"/>
    <property type="match status" value="1"/>
</dbReference>
<dbReference type="PANTHER" id="PTHR32179:SF3">
    <property type="entry name" value="NICOTINATE-NUCLEOTIDE PYROPHOSPHORYLASE [CARBOXYLATING]"/>
    <property type="match status" value="1"/>
</dbReference>
<evidence type="ECO:0000256" key="3">
    <source>
        <dbReference type="ARBA" id="ARBA00011944"/>
    </source>
</evidence>
<comment type="similarity">
    <text evidence="2 8">Belongs to the NadC/ModD family.</text>
</comment>
<dbReference type="InterPro" id="IPR037128">
    <property type="entry name" value="Quinolinate_PRibosylTase_N_sf"/>
</dbReference>